<evidence type="ECO:0000256" key="6">
    <source>
        <dbReference type="PIRSR" id="PIRSR601765-1"/>
    </source>
</evidence>
<name>A0A4R1L207_9BACT</name>
<protein>
    <recommendedName>
        <fullName evidence="2 7">Carbonic anhydrase</fullName>
        <ecNumber evidence="2 7">4.2.1.1</ecNumber>
    </recommendedName>
    <alternativeName>
        <fullName evidence="7">Carbonate dehydratase</fullName>
    </alternativeName>
</protein>
<dbReference type="Gene3D" id="3.40.1050.10">
    <property type="entry name" value="Carbonic anhydrase"/>
    <property type="match status" value="1"/>
</dbReference>
<keyword evidence="3 6" id="KW-0862">Zinc</keyword>
<evidence type="ECO:0000256" key="5">
    <source>
        <dbReference type="ARBA" id="ARBA00048348"/>
    </source>
</evidence>
<keyword evidence="9" id="KW-1185">Reference proteome</keyword>
<evidence type="ECO:0000313" key="9">
    <source>
        <dbReference type="Proteomes" id="UP000295210"/>
    </source>
</evidence>
<dbReference type="EMBL" id="SMGK01000004">
    <property type="protein sequence ID" value="TCK72022.1"/>
    <property type="molecule type" value="Genomic_DNA"/>
</dbReference>
<dbReference type="Proteomes" id="UP000295210">
    <property type="component" value="Unassembled WGS sequence"/>
</dbReference>
<dbReference type="PROSITE" id="PS00705">
    <property type="entry name" value="PROK_CO2_ANHYDRASE_2"/>
    <property type="match status" value="1"/>
</dbReference>
<dbReference type="PANTHER" id="PTHR11002">
    <property type="entry name" value="CARBONIC ANHYDRASE"/>
    <property type="match status" value="1"/>
</dbReference>
<comment type="cofactor">
    <cofactor evidence="6">
        <name>Zn(2+)</name>
        <dbReference type="ChEBI" id="CHEBI:29105"/>
    </cofactor>
    <text evidence="6">Binds 1 zinc ion per subunit.</text>
</comment>
<comment type="similarity">
    <text evidence="1 7">Belongs to the beta-class carbonic anhydrase family.</text>
</comment>
<dbReference type="AlphaFoldDB" id="A0A4R1L207"/>
<dbReference type="Pfam" id="PF00484">
    <property type="entry name" value="Pro_CA"/>
    <property type="match status" value="1"/>
</dbReference>
<dbReference type="GO" id="GO:0015976">
    <property type="term" value="P:carbon utilization"/>
    <property type="evidence" value="ECO:0007669"/>
    <property type="project" value="InterPro"/>
</dbReference>
<evidence type="ECO:0000256" key="1">
    <source>
        <dbReference type="ARBA" id="ARBA00006217"/>
    </source>
</evidence>
<evidence type="ECO:0000256" key="7">
    <source>
        <dbReference type="RuleBase" id="RU003956"/>
    </source>
</evidence>
<evidence type="ECO:0000256" key="3">
    <source>
        <dbReference type="ARBA" id="ARBA00022833"/>
    </source>
</evidence>
<feature type="binding site" evidence="6">
    <location>
        <position position="109"/>
    </location>
    <ligand>
        <name>Zn(2+)</name>
        <dbReference type="ChEBI" id="CHEBI:29105"/>
    </ligand>
</feature>
<organism evidence="8 9">
    <name type="scientific">Acidipila rosea</name>
    <dbReference type="NCBI Taxonomy" id="768535"/>
    <lineage>
        <taxon>Bacteria</taxon>
        <taxon>Pseudomonadati</taxon>
        <taxon>Acidobacteriota</taxon>
        <taxon>Terriglobia</taxon>
        <taxon>Terriglobales</taxon>
        <taxon>Acidobacteriaceae</taxon>
        <taxon>Acidipila</taxon>
    </lineage>
</organism>
<dbReference type="SUPFAM" id="SSF53056">
    <property type="entry name" value="beta-carbonic anhydrase, cab"/>
    <property type="match status" value="1"/>
</dbReference>
<feature type="binding site" evidence="6">
    <location>
        <position position="112"/>
    </location>
    <ligand>
        <name>Zn(2+)</name>
        <dbReference type="ChEBI" id="CHEBI:29105"/>
    </ligand>
</feature>
<accession>A0A4R1L207</accession>
<evidence type="ECO:0000256" key="4">
    <source>
        <dbReference type="ARBA" id="ARBA00023239"/>
    </source>
</evidence>
<comment type="caution">
    <text evidence="8">The sequence shown here is derived from an EMBL/GenBank/DDBJ whole genome shotgun (WGS) entry which is preliminary data.</text>
</comment>
<dbReference type="PANTHER" id="PTHR11002:SF79">
    <property type="entry name" value="CARBONIC ANHYDRASE 2"/>
    <property type="match status" value="1"/>
</dbReference>
<dbReference type="OrthoDB" id="9769739at2"/>
<feature type="binding site" evidence="6">
    <location>
        <position position="55"/>
    </location>
    <ligand>
        <name>Zn(2+)</name>
        <dbReference type="ChEBI" id="CHEBI:29105"/>
    </ligand>
</feature>
<keyword evidence="6" id="KW-0479">Metal-binding</keyword>
<dbReference type="GO" id="GO:0008270">
    <property type="term" value="F:zinc ion binding"/>
    <property type="evidence" value="ECO:0007669"/>
    <property type="project" value="UniProtKB-UniRule"/>
</dbReference>
<dbReference type="InterPro" id="IPR015892">
    <property type="entry name" value="Carbonic_anhydrase_CS"/>
</dbReference>
<dbReference type="EC" id="4.2.1.1" evidence="2 7"/>
<evidence type="ECO:0000256" key="2">
    <source>
        <dbReference type="ARBA" id="ARBA00012925"/>
    </source>
</evidence>
<dbReference type="PROSITE" id="PS00704">
    <property type="entry name" value="PROK_CO2_ANHYDRASE_1"/>
    <property type="match status" value="1"/>
</dbReference>
<sequence>MPSTRPSADQVMQHLLEGNQRFQAGEIVHPRRTPEDFRALAAGQSPLAVIIGCADSRVTPEILFDCGIGELFVVRIAGNYIAGAGASVKGSVEFAVAELGVPLIMVLGHSQCGAIKAAIQHIDDRAALPGALNDLVNSIKPAVTASVNRPGELLDNAIAANVRRGVTRLRSLRPVVAPALKEGRVKIVGCTYDIETGKVTVLA</sequence>
<reference evidence="8 9" key="1">
    <citation type="submission" date="2019-03" db="EMBL/GenBank/DDBJ databases">
        <title>Genomic Encyclopedia of Type Strains, Phase IV (KMG-IV): sequencing the most valuable type-strain genomes for metagenomic binning, comparative biology and taxonomic classification.</title>
        <authorList>
            <person name="Goeker M."/>
        </authorList>
    </citation>
    <scope>NUCLEOTIDE SEQUENCE [LARGE SCALE GENOMIC DNA]</scope>
    <source>
        <strain evidence="8 9">DSM 103428</strain>
    </source>
</reference>
<feature type="binding site" evidence="6">
    <location>
        <position position="53"/>
    </location>
    <ligand>
        <name>Zn(2+)</name>
        <dbReference type="ChEBI" id="CHEBI:29105"/>
    </ligand>
</feature>
<comment type="catalytic activity">
    <reaction evidence="5 7">
        <text>hydrogencarbonate + H(+) = CO2 + H2O</text>
        <dbReference type="Rhea" id="RHEA:10748"/>
        <dbReference type="ChEBI" id="CHEBI:15377"/>
        <dbReference type="ChEBI" id="CHEBI:15378"/>
        <dbReference type="ChEBI" id="CHEBI:16526"/>
        <dbReference type="ChEBI" id="CHEBI:17544"/>
        <dbReference type="EC" id="4.2.1.1"/>
    </reaction>
</comment>
<dbReference type="InterPro" id="IPR036874">
    <property type="entry name" value="Carbonic_anhydrase_sf"/>
</dbReference>
<keyword evidence="4 7" id="KW-0456">Lyase</keyword>
<dbReference type="GO" id="GO:0004089">
    <property type="term" value="F:carbonate dehydratase activity"/>
    <property type="evidence" value="ECO:0007669"/>
    <property type="project" value="UniProtKB-UniRule"/>
</dbReference>
<dbReference type="InterPro" id="IPR001765">
    <property type="entry name" value="Carbonic_anhydrase"/>
</dbReference>
<gene>
    <name evidence="8" type="ORF">C7378_2654</name>
</gene>
<evidence type="ECO:0000313" key="8">
    <source>
        <dbReference type="EMBL" id="TCK72022.1"/>
    </source>
</evidence>
<proteinExistence type="inferred from homology"/>
<dbReference type="CDD" id="cd03378">
    <property type="entry name" value="beta_CA_cladeC"/>
    <property type="match status" value="1"/>
</dbReference>
<dbReference type="SMART" id="SM00947">
    <property type="entry name" value="Pro_CA"/>
    <property type="match status" value="1"/>
</dbReference>
<comment type="function">
    <text evidence="7">Reversible hydration of carbon dioxide.</text>
</comment>